<dbReference type="GO" id="GO:0043023">
    <property type="term" value="F:ribosomal large subunit binding"/>
    <property type="evidence" value="ECO:0007669"/>
    <property type="project" value="TreeGrafter"/>
</dbReference>
<name>A0A8J7Q6M7_9BACT</name>
<dbReference type="InterPro" id="IPR043519">
    <property type="entry name" value="NT_sf"/>
</dbReference>
<organism evidence="3 4">
    <name type="scientific">Acanthopleuribacter pedis</name>
    <dbReference type="NCBI Taxonomy" id="442870"/>
    <lineage>
        <taxon>Bacteria</taxon>
        <taxon>Pseudomonadati</taxon>
        <taxon>Acidobacteriota</taxon>
        <taxon>Holophagae</taxon>
        <taxon>Acanthopleuribacterales</taxon>
        <taxon>Acanthopleuribacteraceae</taxon>
        <taxon>Acanthopleuribacter</taxon>
    </lineage>
</organism>
<dbReference type="GO" id="GO:0042256">
    <property type="term" value="P:cytosolic ribosome assembly"/>
    <property type="evidence" value="ECO:0007669"/>
    <property type="project" value="UniProtKB-UniRule"/>
</dbReference>
<evidence type="ECO:0000256" key="1">
    <source>
        <dbReference type="ARBA" id="ARBA00010574"/>
    </source>
</evidence>
<comment type="function">
    <text evidence="2">Functions as a ribosomal silencing factor. Interacts with ribosomal protein uL14 (rplN), blocking formation of intersubunit bridge B8. Prevents association of the 30S and 50S ribosomal subunits and the formation of functional ribosomes, thus repressing translation.</text>
</comment>
<comment type="subunit">
    <text evidence="2">Interacts with ribosomal protein uL14 (rplN).</text>
</comment>
<dbReference type="PANTHER" id="PTHR21043:SF0">
    <property type="entry name" value="MITOCHONDRIAL ASSEMBLY OF RIBOSOMAL LARGE SUBUNIT PROTEIN 1"/>
    <property type="match status" value="1"/>
</dbReference>
<dbReference type="NCBIfam" id="TIGR00090">
    <property type="entry name" value="rsfS_iojap_ybeB"/>
    <property type="match status" value="1"/>
</dbReference>
<dbReference type="Proteomes" id="UP000664417">
    <property type="component" value="Unassembled WGS sequence"/>
</dbReference>
<dbReference type="AlphaFoldDB" id="A0A8J7Q6M7"/>
<comment type="similarity">
    <text evidence="1 2">Belongs to the Iojap/RsfS family.</text>
</comment>
<keyword evidence="4" id="KW-1185">Reference proteome</keyword>
<gene>
    <name evidence="2 3" type="primary">rsfS</name>
    <name evidence="3" type="ORF">J3U88_11780</name>
</gene>
<sequence length="130" mass="14509">MSEQAPTKLDLSTTQALLDVVIDISEEFKAVDLRALKVTDICSFTDYFVVMTGTSTTHIKSITEEIMMRCKKNGRKPSDIEGVSAAEWTLLDFGDVIVHVFSSEKRAFYNLEELWAEAEQAYPPADAEPA</sequence>
<dbReference type="Gene3D" id="3.30.460.10">
    <property type="entry name" value="Beta Polymerase, domain 2"/>
    <property type="match status" value="1"/>
</dbReference>
<dbReference type="InterPro" id="IPR004394">
    <property type="entry name" value="Iojap/RsfS/C7orf30"/>
</dbReference>
<dbReference type="SUPFAM" id="SSF81301">
    <property type="entry name" value="Nucleotidyltransferase"/>
    <property type="match status" value="1"/>
</dbReference>
<protein>
    <recommendedName>
        <fullName evidence="2">Ribosomal silencing factor RsfS</fullName>
    </recommendedName>
</protein>
<dbReference type="GO" id="GO:0017148">
    <property type="term" value="P:negative regulation of translation"/>
    <property type="evidence" value="ECO:0007669"/>
    <property type="project" value="UniProtKB-UniRule"/>
</dbReference>
<dbReference type="EMBL" id="JAFREP010000008">
    <property type="protein sequence ID" value="MBO1319141.1"/>
    <property type="molecule type" value="Genomic_DNA"/>
</dbReference>
<keyword evidence="2" id="KW-0810">Translation regulation</keyword>
<comment type="subcellular location">
    <subcellularLocation>
        <location evidence="2">Cytoplasm</location>
    </subcellularLocation>
</comment>
<accession>A0A8J7Q6M7</accession>
<evidence type="ECO:0000256" key="2">
    <source>
        <dbReference type="HAMAP-Rule" id="MF_01477"/>
    </source>
</evidence>
<keyword evidence="2" id="KW-0963">Cytoplasm</keyword>
<keyword evidence="2" id="KW-0678">Repressor</keyword>
<evidence type="ECO:0000313" key="4">
    <source>
        <dbReference type="Proteomes" id="UP000664417"/>
    </source>
</evidence>
<dbReference type="RefSeq" id="WP_207858960.1">
    <property type="nucleotide sequence ID" value="NZ_JAFREP010000008.1"/>
</dbReference>
<dbReference type="Pfam" id="PF02410">
    <property type="entry name" value="RsfS"/>
    <property type="match status" value="1"/>
</dbReference>
<comment type="caution">
    <text evidence="3">The sequence shown here is derived from an EMBL/GenBank/DDBJ whole genome shotgun (WGS) entry which is preliminary data.</text>
</comment>
<dbReference type="GO" id="GO:0090071">
    <property type="term" value="P:negative regulation of ribosome biogenesis"/>
    <property type="evidence" value="ECO:0007669"/>
    <property type="project" value="UniProtKB-UniRule"/>
</dbReference>
<dbReference type="HAMAP" id="MF_01477">
    <property type="entry name" value="Iojap_RsfS"/>
    <property type="match status" value="1"/>
</dbReference>
<dbReference type="PANTHER" id="PTHR21043">
    <property type="entry name" value="IOJAP SUPERFAMILY ORTHOLOG"/>
    <property type="match status" value="1"/>
</dbReference>
<dbReference type="GO" id="GO:0005737">
    <property type="term" value="C:cytoplasm"/>
    <property type="evidence" value="ECO:0007669"/>
    <property type="project" value="UniProtKB-SubCell"/>
</dbReference>
<reference evidence="3" key="1">
    <citation type="submission" date="2021-03" db="EMBL/GenBank/DDBJ databases">
        <authorList>
            <person name="Wang G."/>
        </authorList>
    </citation>
    <scope>NUCLEOTIDE SEQUENCE</scope>
    <source>
        <strain evidence="3">KCTC 12899</strain>
    </source>
</reference>
<proteinExistence type="inferred from homology"/>
<evidence type="ECO:0000313" key="3">
    <source>
        <dbReference type="EMBL" id="MBO1319141.1"/>
    </source>
</evidence>